<dbReference type="PANTHER" id="PTHR18460">
    <property type="entry name" value="TEL2 INTERACTING PROTEIN 1 TTI1 FAMILY MEMBER"/>
    <property type="match status" value="1"/>
</dbReference>
<dbReference type="OrthoDB" id="49511at2759"/>
<dbReference type="InterPro" id="IPR049362">
    <property type="entry name" value="TTI1_rpt"/>
</dbReference>
<reference evidence="10" key="2">
    <citation type="submission" date="2025-08" db="UniProtKB">
        <authorList>
            <consortium name="Ensembl"/>
        </authorList>
    </citation>
    <scope>IDENTIFICATION</scope>
</reference>
<dbReference type="InterPro" id="IPR057566">
    <property type="entry name" value="TPR_TTI1_N"/>
</dbReference>
<dbReference type="InterPro" id="IPR016024">
    <property type="entry name" value="ARM-type_fold"/>
</dbReference>
<feature type="domain" description="TTI1 N-terminal TPR" evidence="8">
    <location>
        <begin position="11"/>
        <end position="345"/>
    </location>
</feature>
<dbReference type="CTD" id="9675"/>
<evidence type="ECO:0000256" key="1">
    <source>
        <dbReference type="ARBA" id="ARBA00004496"/>
    </source>
</evidence>
<keyword evidence="11" id="KW-1185">Reference proteome</keyword>
<keyword evidence="3" id="KW-0597">Phosphoprotein</keyword>
<feature type="domain" description="TTI1 C-terminal TPR" evidence="9">
    <location>
        <begin position="762"/>
        <end position="1053"/>
    </location>
</feature>
<dbReference type="AlphaFoldDB" id="H3AKL5"/>
<dbReference type="SUPFAM" id="SSF48371">
    <property type="entry name" value="ARM repeat"/>
    <property type="match status" value="1"/>
</dbReference>
<dbReference type="GO" id="GO:0005737">
    <property type="term" value="C:cytoplasm"/>
    <property type="evidence" value="ECO:0007669"/>
    <property type="project" value="UniProtKB-SubCell"/>
</dbReference>
<dbReference type="InterPro" id="IPR016441">
    <property type="entry name" value="Tti1"/>
</dbReference>
<dbReference type="Pfam" id="PF24176">
    <property type="entry name" value="TPR_TTI1_2nd"/>
    <property type="match status" value="1"/>
</dbReference>
<dbReference type="InParanoid" id="H3AKL5"/>
<evidence type="ECO:0000256" key="3">
    <source>
        <dbReference type="ARBA" id="ARBA00022553"/>
    </source>
</evidence>
<evidence type="ECO:0000256" key="7">
    <source>
        <dbReference type="ARBA" id="ARBA00071526"/>
    </source>
</evidence>
<dbReference type="EMBL" id="AFYH01186168">
    <property type="status" value="NOT_ANNOTATED_CDS"/>
    <property type="molecule type" value="Genomic_DNA"/>
</dbReference>
<evidence type="ECO:0000256" key="5">
    <source>
        <dbReference type="ARBA" id="ARBA00056900"/>
    </source>
</evidence>
<dbReference type="KEGG" id="lcm:102366040"/>
<dbReference type="FunFam" id="1.25.10.10:FF:000240">
    <property type="entry name" value="TELO2-interacting protein 1 homolog"/>
    <property type="match status" value="1"/>
</dbReference>
<dbReference type="InterPro" id="IPR011989">
    <property type="entry name" value="ARM-like"/>
</dbReference>
<dbReference type="RefSeq" id="XP_006007733.1">
    <property type="nucleotide sequence ID" value="XM_006007671.3"/>
</dbReference>
<sequence>MATFDTPKEAFRALRPICVKLTKEQTVENVQSLHSQLLTVSSSALQELQEYVLFPLRLTLKVPGPKKESIVQSVVECVTFILSTTCVQKQELFHELFSELCVCLSSPSNHGKLASVSEELKLSVIQGLDALLHSVYGDIILSLYQLSMRPTLGFAVSILLAMAENERSRQIKIAAIKCLQALILQCNCPEFHRSLKENEIMQLAECYASFLPGISLTLCHVITGDIKQGHVVTMYAIRVWYKTVGLVMTDEYLSEEQKDRKRPTTEHSKIAELVVHRTPDWVKRTGSKLLIFIKKVFDYSSVHPHWKVRLELVELAHHLLSRCSKSLADSVGHLLEGLVGLVSDESSEVHSRCNEVLKSIAEQRLVRDNKAFTHILSENLHALATTLPRLMRAQDDQSKLSTLKLLLGYLKLLGPRISSVLTSAIHLERLSKALMQVLELDVTDVKIVEERCTCPDGMSESSKLTFESTVLKNRDMITRHKKYFLYFTDEKILTLLCQVCRVLGYYGNLFLLVDHFMDLYRESVVYRKQAAMVINELVVGAAGLDVELLHEGKVLVNMDDLGGTIMSIIEEYTSLPNWQLITSMESEYTEDGQFPQPRLQALTTGKQTDYLSSSDLNLTVRSMNSNIWQICIELEGIGCFAFVLKKEFRLLLMSVLYPVLEKAGDETLFISQTATETMLDICQACGYKSLTDLINHNSDYLVNTISLNLCRLGQHPYTPKVLSVMFKNSDASLLPLVGDVVQDVLMTLDQCYDERAPLFFTVLHALMEALARWFPTGSQGFSDCQKPQEELQERDSSSLFQTVEHDGKKCHSEPTLEEIKCFFLDYHKQKQVAEGNVEDTDFQDAEPCPPSDPEISEARPDIKKVLPVHIQIAKNVMERCIHLLSDKSLKLRLKVLDVLELCVLVLHTHKNELLPMAHHSWPPFVQRLTNDDPLVVLRAFKLLCTLGEKCGDFLRRRVSKDVLPKLVNSLLSQAPVSAKAGPIYSHTIAYKLQLAVLQGLGALCEKLEMAERDLNLVVNACLPYLSCKQPSKLQEASCSVFLHLIQVDPDVVWLVLNELYCPHSYEPPHTSLQSVKLTGMGKRRNEFTDNVLQLLSKFK</sequence>
<accession>H3AKL5</accession>
<dbReference type="PIRSF" id="PIRSF005250">
    <property type="entry name" value="UCP005250"/>
    <property type="match status" value="1"/>
</dbReference>
<dbReference type="PANTHER" id="PTHR18460:SF3">
    <property type="entry name" value="TELO2-INTERACTING PROTEIN 1 HOMOLOG"/>
    <property type="match status" value="1"/>
</dbReference>
<comment type="similarity">
    <text evidence="6">Belongs to the tti1 family.</text>
</comment>
<dbReference type="HOGENOM" id="CLU_004815_0_0_1"/>
<dbReference type="Ensembl" id="ENSLACT00000010263.2">
    <property type="protein sequence ID" value="ENSLACP00000010186.2"/>
    <property type="gene ID" value="ENSLACG00000008978.2"/>
</dbReference>
<evidence type="ECO:0000313" key="10">
    <source>
        <dbReference type="Ensembl" id="ENSLACP00000010186.2"/>
    </source>
</evidence>
<evidence type="ECO:0000256" key="6">
    <source>
        <dbReference type="ARBA" id="ARBA00061544"/>
    </source>
</evidence>
<dbReference type="InterPro" id="IPR052587">
    <property type="entry name" value="TELO2-interacting_protein_1"/>
</dbReference>
<proteinExistence type="inferred from homology"/>
<dbReference type="STRING" id="7897.ENSLACP00000010186"/>
<evidence type="ECO:0000259" key="8">
    <source>
        <dbReference type="Pfam" id="PF24173"/>
    </source>
</evidence>
<keyword evidence="2" id="KW-0963">Cytoplasm</keyword>
<dbReference type="Pfam" id="PF24181">
    <property type="entry name" value="TPR_TTI1_C"/>
    <property type="match status" value="1"/>
</dbReference>
<organism evidence="10 11">
    <name type="scientific">Latimeria chalumnae</name>
    <name type="common">Coelacanth</name>
    <dbReference type="NCBI Taxonomy" id="7897"/>
    <lineage>
        <taxon>Eukaryota</taxon>
        <taxon>Metazoa</taxon>
        <taxon>Chordata</taxon>
        <taxon>Craniata</taxon>
        <taxon>Vertebrata</taxon>
        <taxon>Euteleostomi</taxon>
        <taxon>Coelacanthiformes</taxon>
        <taxon>Coelacanthidae</taxon>
        <taxon>Latimeria</taxon>
    </lineage>
</organism>
<evidence type="ECO:0000259" key="9">
    <source>
        <dbReference type="Pfam" id="PF24181"/>
    </source>
</evidence>
<evidence type="ECO:0000313" key="11">
    <source>
        <dbReference type="Proteomes" id="UP000008672"/>
    </source>
</evidence>
<keyword evidence="4" id="KW-0832">Ubl conjugation</keyword>
<dbReference type="FunCoup" id="H3AKL5">
    <property type="interactions" value="2369"/>
</dbReference>
<dbReference type="Gene3D" id="1.25.10.10">
    <property type="entry name" value="Leucine-rich Repeat Variant"/>
    <property type="match status" value="2"/>
</dbReference>
<dbReference type="GeneID" id="102366040"/>
<dbReference type="eggNOG" id="KOG4524">
    <property type="taxonomic scope" value="Eukaryota"/>
</dbReference>
<name>H3AKL5_LATCH</name>
<dbReference type="GeneTree" id="ENSGT00390000009748"/>
<evidence type="ECO:0000256" key="4">
    <source>
        <dbReference type="ARBA" id="ARBA00022843"/>
    </source>
</evidence>
<dbReference type="InterPro" id="IPR057567">
    <property type="entry name" value="TPR_TTI1_C"/>
</dbReference>
<evidence type="ECO:0000256" key="2">
    <source>
        <dbReference type="ARBA" id="ARBA00022490"/>
    </source>
</evidence>
<comment type="subcellular location">
    <subcellularLocation>
        <location evidence="1">Cytoplasm</location>
    </subcellularLocation>
</comment>
<protein>
    <recommendedName>
        <fullName evidence="7">TELO2-interacting protein 1 homolog</fullName>
    </recommendedName>
</protein>
<reference evidence="11" key="1">
    <citation type="submission" date="2011-08" db="EMBL/GenBank/DDBJ databases">
        <title>The draft genome of Latimeria chalumnae.</title>
        <authorList>
            <person name="Di Palma F."/>
            <person name="Alfoldi J."/>
            <person name="Johnson J."/>
            <person name="Berlin A."/>
            <person name="Gnerre S."/>
            <person name="Jaffe D."/>
            <person name="MacCallum I."/>
            <person name="Young S."/>
            <person name="Walker B.J."/>
            <person name="Lander E."/>
            <person name="Lindblad-Toh K."/>
        </authorList>
    </citation>
    <scope>NUCLEOTIDE SEQUENCE [LARGE SCALE GENOMIC DNA]</scope>
    <source>
        <strain evidence="11">Wild caught</strain>
    </source>
</reference>
<gene>
    <name evidence="10" type="primary">TTI1</name>
</gene>
<dbReference type="Pfam" id="PF24173">
    <property type="entry name" value="TPR_TTI1_N"/>
    <property type="match status" value="1"/>
</dbReference>
<dbReference type="Proteomes" id="UP000008672">
    <property type="component" value="Unassembled WGS sequence"/>
</dbReference>
<dbReference type="OMA" id="PHPKKPW"/>
<dbReference type="Pfam" id="PF21547">
    <property type="entry name" value="TTI1"/>
    <property type="match status" value="1"/>
</dbReference>
<dbReference type="FunFam" id="1.25.10.10:FF:000229">
    <property type="entry name" value="TELO2-interacting protein 1 homolog"/>
    <property type="match status" value="1"/>
</dbReference>
<comment type="function">
    <text evidence="5">Regulator of the DNA damage response (DDR). Part of the TTT complex that is required to stabilize protein levels of the phosphatidylinositol 3-kinase-related protein kinase (PIKK) family proteins. The TTT complex is involved in the cellular resistance to DNA damage stresses, like ionizing radiation (IR), ultraviolet (UV) and mitomycin C (MMC). Together with the TTT complex and HSP90 may participate in the proper folding of newly synthesized PIKKs. Promotes assembly, stabilizes and maintains the activity of mTORC1 and mTORC2 complexes, which regulate cell growth and survival in response to nutrient and hormonal signals.</text>
</comment>
<reference evidence="10" key="3">
    <citation type="submission" date="2025-09" db="UniProtKB">
        <authorList>
            <consortium name="Ensembl"/>
        </authorList>
    </citation>
    <scope>IDENTIFICATION</scope>
</reference>